<dbReference type="RefSeq" id="WP_013386227.1">
    <property type="nucleotide sequence ID" value="NC_014628.2"/>
</dbReference>
<dbReference type="EMBL" id="CP002214">
    <property type="protein sequence ID" value="ADO59813.1"/>
    <property type="molecule type" value="Genomic_DNA"/>
</dbReference>
<dbReference type="InterPro" id="IPR037914">
    <property type="entry name" value="SpoVT-AbrB_sf"/>
</dbReference>
<protein>
    <submittedName>
        <fullName evidence="1">Transition state regulator Abh</fullName>
    </submittedName>
</protein>
<dbReference type="Proteomes" id="UP000006868">
    <property type="component" value="Plasmid pSC2"/>
</dbReference>
<dbReference type="PATRIC" id="fig|886882.15.peg.5494"/>
<dbReference type="AlphaFoldDB" id="E3EKI1"/>
<dbReference type="GO" id="GO:0003677">
    <property type="term" value="F:DNA binding"/>
    <property type="evidence" value="ECO:0007669"/>
    <property type="project" value="InterPro"/>
</dbReference>
<dbReference type="PANTHER" id="PTHR36432">
    <property type="match status" value="1"/>
</dbReference>
<evidence type="ECO:0000313" key="2">
    <source>
        <dbReference type="Proteomes" id="UP000006868"/>
    </source>
</evidence>
<dbReference type="InterPro" id="IPR007159">
    <property type="entry name" value="SpoVT-AbrB_dom"/>
</dbReference>
<dbReference type="SUPFAM" id="SSF89447">
    <property type="entry name" value="AbrB/MazE/MraZ-like"/>
    <property type="match status" value="1"/>
</dbReference>
<organism evidence="1 2">
    <name type="scientific">Paenibacillus polymyxa (strain SC2)</name>
    <name type="common">Bacillus polymyxa</name>
    <dbReference type="NCBI Taxonomy" id="886882"/>
    <lineage>
        <taxon>Bacteria</taxon>
        <taxon>Bacillati</taxon>
        <taxon>Bacillota</taxon>
        <taxon>Bacilli</taxon>
        <taxon>Bacillales</taxon>
        <taxon>Paenibacillaceae</taxon>
        <taxon>Paenibacillus</taxon>
    </lineage>
</organism>
<dbReference type="OrthoDB" id="2324168at2"/>
<geneLocation type="plasmid" evidence="1 2">
    <name>pSC2</name>
</geneLocation>
<evidence type="ECO:0000313" key="1">
    <source>
        <dbReference type="EMBL" id="ADO59813.1"/>
    </source>
</evidence>
<accession>E3EKI1</accession>
<name>E3EKI1_PAEPS</name>
<proteinExistence type="predicted"/>
<dbReference type="PANTHER" id="PTHR36432:SF4">
    <property type="entry name" value="TRANSITION STATE REGULATOR ABH-RELATED"/>
    <property type="match status" value="1"/>
</dbReference>
<dbReference type="HOGENOM" id="CLU_117609_0_0_9"/>
<dbReference type="NCBIfam" id="TIGR01439">
    <property type="entry name" value="lp_hng_hel_AbrB"/>
    <property type="match status" value="1"/>
</dbReference>
<keyword evidence="1" id="KW-0614">Plasmid</keyword>
<sequence length="150" mass="17245">MKSVGIIRELDHLGRIVIPKETRVLLGIHMGDPLEIFINEEEKMLALRKHVGVACKMCGAVDQLTYFRNSFLCSSCVHDLKEGKNCLQYAEEESAQTEPKERRTTRNSDELLGELKVLMAKHPTYTQKDYARLLNTSQPRISQLKRLMQE</sequence>
<dbReference type="eggNOG" id="COG2002">
    <property type="taxonomic scope" value="Bacteria"/>
</dbReference>
<dbReference type="Gene3D" id="2.10.260.10">
    <property type="match status" value="1"/>
</dbReference>
<dbReference type="KEGG" id="ppm:PPSC2_26100"/>
<gene>
    <name evidence="1" type="ORF">PPSC2_26100</name>
</gene>
<reference evidence="1 2" key="1">
    <citation type="journal article" date="2011" name="J. Bacteriol.">
        <title>Complete genome sequence of Paenibacillus polymyxa SC2, a strain of plant growth-promoting Rhizobacterium with broad-spectrum antimicrobial activity.</title>
        <authorList>
            <person name="Ma M."/>
            <person name="Wang C."/>
            <person name="Ding Y."/>
            <person name="Li L."/>
            <person name="Shen D."/>
            <person name="Jiang X."/>
            <person name="Guan D."/>
            <person name="Cao F."/>
            <person name="Chen H."/>
            <person name="Feng R."/>
            <person name="Wang X."/>
            <person name="Ge Y."/>
            <person name="Yao L."/>
            <person name="Bing X."/>
            <person name="Yang X."/>
            <person name="Li J."/>
            <person name="Du B."/>
        </authorList>
    </citation>
    <scope>NUCLEOTIDE SEQUENCE [LARGE SCALE GENOMIC DNA]</scope>
    <source>
        <strain evidence="1 2">SC2</strain>
        <plasmid evidence="2">pSC2</plasmid>
    </source>
</reference>
<dbReference type="InterPro" id="IPR052731">
    <property type="entry name" value="B_subtilis_Trans_State_Reg"/>
</dbReference>